<dbReference type="InterPro" id="IPR000873">
    <property type="entry name" value="AMP-dep_synth/lig_dom"/>
</dbReference>
<proteinExistence type="predicted"/>
<dbReference type="eggNOG" id="COG0318">
    <property type="taxonomic scope" value="Bacteria"/>
</dbReference>
<dbReference type="STRING" id="1404245.CGLY_15810"/>
<evidence type="ECO:0000313" key="4">
    <source>
        <dbReference type="Proteomes" id="UP000023703"/>
    </source>
</evidence>
<evidence type="ECO:0000259" key="1">
    <source>
        <dbReference type="Pfam" id="PF00501"/>
    </source>
</evidence>
<dbReference type="SUPFAM" id="SSF56801">
    <property type="entry name" value="Acetyl-CoA synthetase-like"/>
    <property type="match status" value="1"/>
</dbReference>
<dbReference type="Gene3D" id="3.40.50.12780">
    <property type="entry name" value="N-terminal domain of ligase-like"/>
    <property type="match status" value="1"/>
</dbReference>
<keyword evidence="4" id="KW-1185">Reference proteome</keyword>
<protein>
    <submittedName>
        <fullName evidence="3">Acyl-CoA synthetase</fullName>
    </submittedName>
</protein>
<dbReference type="GO" id="GO:0006631">
    <property type="term" value="P:fatty acid metabolic process"/>
    <property type="evidence" value="ECO:0007669"/>
    <property type="project" value="TreeGrafter"/>
</dbReference>
<dbReference type="PANTHER" id="PTHR43201">
    <property type="entry name" value="ACYL-COA SYNTHETASE"/>
    <property type="match status" value="1"/>
</dbReference>
<gene>
    <name evidence="3" type="ORF">CGLY_15810</name>
</gene>
<dbReference type="GO" id="GO:0031956">
    <property type="term" value="F:medium-chain fatty acid-CoA ligase activity"/>
    <property type="evidence" value="ECO:0007669"/>
    <property type="project" value="TreeGrafter"/>
</dbReference>
<dbReference type="Pfam" id="PF00501">
    <property type="entry name" value="AMP-binding"/>
    <property type="match status" value="1"/>
</dbReference>
<evidence type="ECO:0000259" key="2">
    <source>
        <dbReference type="Pfam" id="PF13193"/>
    </source>
</evidence>
<feature type="domain" description="AMP-binding enzyme C-terminal" evidence="2">
    <location>
        <begin position="405"/>
        <end position="471"/>
    </location>
</feature>
<dbReference type="EMBL" id="CP006842">
    <property type="protein sequence ID" value="AHW65598.1"/>
    <property type="molecule type" value="Genomic_DNA"/>
</dbReference>
<feature type="domain" description="AMP-dependent synthetase/ligase" evidence="1">
    <location>
        <begin position="22"/>
        <end position="352"/>
    </location>
</feature>
<dbReference type="Gene3D" id="3.30.300.30">
    <property type="match status" value="1"/>
</dbReference>
<dbReference type="Pfam" id="PF13193">
    <property type="entry name" value="AMP-binding_C"/>
    <property type="match status" value="1"/>
</dbReference>
<sequence>MTEQYAEPELGFPLSGIPGFYAAEMPDTVVAEAGGETLTWLELDRRSNGIARGLREKGSERGRIVSLLIPNSIDLILAIFACYKAGASPQVLSPRMTLHELTAILDLGNPAAVIVAEDGSGPDLPGTVTLPELAERQSEDSLDPQTAIAWKAPVSGGSTGRPKIILSGREAVTSDVDPTFWGIGPRERSLITAPLFHNAPLNTALCSIFRGGSVSLLNKFDAEGTLAETDRFGATWIYLVPTMMRRIMALPENIRASYSLASVRSFWHCAEPCPAWLKREWIEWVGAERLWELYAGTEAEAGCTIRGDEWLEHPGSIGAVTWGEIILLDDDGNEITEPDVAGEVFMRPPEGMPPTYHYIGAEPRTHGGWSSLGDMGHFDTDGYLYLHDRSSDMVTVGGVNIYPAEVEAALMEHPRVLTAVIIGLPDPDTGNRLHAIINTTGKGVADDDITQFLGDRLSRNKLPKTYETVSEPLRDDAGKVRRPALRAARLATLGNTDDSRKAS</sequence>
<evidence type="ECO:0000313" key="3">
    <source>
        <dbReference type="EMBL" id="AHW65598.1"/>
    </source>
</evidence>
<dbReference type="Proteomes" id="UP000023703">
    <property type="component" value="Chromosome"/>
</dbReference>
<accession>X5DQV4</accession>
<dbReference type="RefSeq" id="WP_052540472.1">
    <property type="nucleotide sequence ID" value="NZ_CP006842.1"/>
</dbReference>
<dbReference type="HOGENOM" id="CLU_000022_59_0_11"/>
<organism evidence="3 4">
    <name type="scientific">Corynebacterium glyciniphilum AJ 3170</name>
    <dbReference type="NCBI Taxonomy" id="1404245"/>
    <lineage>
        <taxon>Bacteria</taxon>
        <taxon>Bacillati</taxon>
        <taxon>Actinomycetota</taxon>
        <taxon>Actinomycetes</taxon>
        <taxon>Mycobacteriales</taxon>
        <taxon>Corynebacteriaceae</taxon>
        <taxon>Corynebacterium</taxon>
    </lineage>
</organism>
<name>X5DQV4_9CORY</name>
<reference evidence="3 4" key="1">
    <citation type="journal article" date="2015" name="Int. J. Syst. Evol. Microbiol.">
        <title>Revisiting Corynebacterium glyciniphilum (ex Kubota et al., 1972) sp. nov., nom. rev., isolated from putrefied banana.</title>
        <authorList>
            <person name="Al-Dilaimi A."/>
            <person name="Bednarz H."/>
            <person name="Lomker A."/>
            <person name="Niehaus K."/>
            <person name="Kalinowski J."/>
            <person name="Ruckert C."/>
        </authorList>
    </citation>
    <scope>NUCLEOTIDE SEQUENCE [LARGE SCALE GENOMIC DNA]</scope>
    <source>
        <strain evidence="3">AJ 3170</strain>
    </source>
</reference>
<dbReference type="InterPro" id="IPR042099">
    <property type="entry name" value="ANL_N_sf"/>
</dbReference>
<dbReference type="AlphaFoldDB" id="X5DQV4"/>
<dbReference type="PANTHER" id="PTHR43201:SF32">
    <property type="entry name" value="2-SUCCINYLBENZOATE--COA LIGASE, CHLOROPLASTIC_PEROXISOMAL"/>
    <property type="match status" value="1"/>
</dbReference>
<dbReference type="InterPro" id="IPR025110">
    <property type="entry name" value="AMP-bd_C"/>
</dbReference>
<dbReference type="InterPro" id="IPR045851">
    <property type="entry name" value="AMP-bd_C_sf"/>
</dbReference>
<dbReference type="KEGG" id="cgy:CGLY_15810"/>